<accession>A0ABS7QZ31</accession>
<keyword evidence="4" id="KW-1185">Reference proteome</keyword>
<feature type="compositionally biased region" description="Polar residues" evidence="1">
    <location>
        <begin position="1"/>
        <end position="11"/>
    </location>
</feature>
<protein>
    <recommendedName>
        <fullName evidence="2">Golvesin/Xly CBD-like domain-containing protein</fullName>
    </recommendedName>
</protein>
<evidence type="ECO:0000313" key="3">
    <source>
        <dbReference type="EMBL" id="MBY8888472.1"/>
    </source>
</evidence>
<dbReference type="PANTHER" id="PTHR37981:SF1">
    <property type="entry name" value="SGNH HYDROLASE-TYPE ESTERASE DOMAIN-CONTAINING PROTEIN"/>
    <property type="match status" value="1"/>
</dbReference>
<feature type="domain" description="Golvesin/Xly CBD-like" evidence="2">
    <location>
        <begin position="752"/>
        <end position="835"/>
    </location>
</feature>
<feature type="compositionally biased region" description="Polar residues" evidence="1">
    <location>
        <begin position="190"/>
        <end position="202"/>
    </location>
</feature>
<dbReference type="InterPro" id="IPR037460">
    <property type="entry name" value="SEST-like"/>
</dbReference>
<dbReference type="InterPro" id="IPR036514">
    <property type="entry name" value="SGNH_hydro_sf"/>
</dbReference>
<evidence type="ECO:0000256" key="1">
    <source>
        <dbReference type="SAM" id="MobiDB-lite"/>
    </source>
</evidence>
<comment type="caution">
    <text evidence="3">The sequence shown here is derived from an EMBL/GenBank/DDBJ whole genome shotgun (WGS) entry which is preliminary data.</text>
</comment>
<reference evidence="3 4" key="1">
    <citation type="submission" date="2021-08" db="EMBL/GenBank/DDBJ databases">
        <title>Streptomyces sp. PTM05 isolated from lichen.</title>
        <authorList>
            <person name="Somphong A."/>
            <person name="Phongsopitanun W."/>
            <person name="Tanasupawat S."/>
        </authorList>
    </citation>
    <scope>NUCLEOTIDE SEQUENCE [LARGE SCALE GENOMIC DNA]</scope>
    <source>
        <strain evidence="3 4">Ptm05</strain>
    </source>
</reference>
<feature type="compositionally biased region" description="Low complexity" evidence="1">
    <location>
        <begin position="170"/>
        <end position="188"/>
    </location>
</feature>
<dbReference type="EMBL" id="JAINVZ010000025">
    <property type="protein sequence ID" value="MBY8888472.1"/>
    <property type="molecule type" value="Genomic_DNA"/>
</dbReference>
<sequence length="1170" mass="123007">MTSAVPSSGDGQVTAAESGRAVRIDTRDRTSTVADTKGTAYDLVPGRDGITYLDQQAGIATAHVVRPGESTAVAKGPLASVALQPGADGRVFVTGDVSGRGGSGVDVLPHTNAQDTVSSEGRLAVQPVLTPSVRSAVESIDRAGKDLSHAGKAEPDPSAPAAPQGGGSAGVTVTSTVTTTGRQVTEQVAPPSTSARASQGKVQSPALPGGGKARSDVAPHAASGTSNSTVDTDRWCAVPRNDPNTLALQPTPNQVEWAVDMAVRGDLSSQWLTQGGWRDQDDVGTVDPQSLFPLPALTGGGRIPAQVLLGIMAQESNLWQAEPGSVPGQTGNPLASFDGFYGRASAPEKSGGDYWAVDWTKSDCGYGVGQITDGMRLPAHPKPGETELPADVQRAVAVDYAVNIAAAAQFLAGKWNEIHQSGQTITVNDDNPAHIEDWFAAVWDYNAGLNPASQAGSNGNWGLGWYNNPANPLYDPARGPFLDGKITCTLPGNIEETGWTMCSQHGASNVTDNPTFADAAHPENWPYEEKVMGWAAESIDTGYSYDTDGNQDRAGSSGYSTMGFRPEWWDTDQDRIMVKPPLDTFCSTSANSCDPASPPPCEPQHLGSSCDTPHWWHQQNATWKPDCSTSCGHENLKYDTLRAEPGRGYNLLYGEPQCSGGLPSGAEIVTSVPDGTPTYSSCGNVSNDAGTFGFTFQPDAQGHYEARMDLSQIGGGWGGHFWYAHTRSDDTGVSNPGGTVTSSADSVIGPMSIVGSWKLSHPLNAWTRVLVHIPDTGAQTQQAIYTVHTGAGNDENRIINTHYDANTWVSLGVFHFVPLANGDFQGVTLSNYTSDGTGGDDVAWGAVAFQPLSAKPKDFVVQMGDSYSSGEGAEPYLPGTDVGPYASQDSQTSTGASWNACRRSQNSWIRQTVLPDQSSAIGALADSSDASLDYHSVACSGAYTWEMDPALGQAKNWGTIGEYHEVQQLSSGFLDSNTTLVALTIGGNDAGFSNTVQDCVEVPPGPGCPSDATVKGQIDSAVSATSQVIADIHSEAPNAKIVLLGYPHLFDTSTVCDSVVGATAMTQLNTWADYFTQQDNNAMATLHKSSGVPVVFEDPEPQFFKGYEDCGAKAAGINDFVAAPTGPGDFSCPVSVIHPKSWECASMESFHPNNTGTKRYALALQDALSK</sequence>
<dbReference type="Pfam" id="PF25275">
    <property type="entry name" value="Golvesin_C"/>
    <property type="match status" value="1"/>
</dbReference>
<dbReference type="Gene3D" id="3.40.50.1110">
    <property type="entry name" value="SGNH hydrolase"/>
    <property type="match status" value="1"/>
</dbReference>
<name>A0ABS7QZ31_9ACTN</name>
<proteinExistence type="predicted"/>
<feature type="region of interest" description="Disordered" evidence="1">
    <location>
        <begin position="147"/>
        <end position="234"/>
    </location>
</feature>
<dbReference type="RefSeq" id="WP_222981198.1">
    <property type="nucleotide sequence ID" value="NZ_JAINVZ010000025.1"/>
</dbReference>
<dbReference type="SUPFAM" id="SSF52266">
    <property type="entry name" value="SGNH hydrolase"/>
    <property type="match status" value="1"/>
</dbReference>
<feature type="compositionally biased region" description="Basic and acidic residues" evidence="1">
    <location>
        <begin position="20"/>
        <end position="30"/>
    </location>
</feature>
<dbReference type="PANTHER" id="PTHR37981">
    <property type="entry name" value="LIPASE 2"/>
    <property type="match status" value="1"/>
</dbReference>
<feature type="region of interest" description="Disordered" evidence="1">
    <location>
        <begin position="1"/>
        <end position="30"/>
    </location>
</feature>
<gene>
    <name evidence="3" type="ORF">K7472_27050</name>
</gene>
<dbReference type="InterPro" id="IPR033803">
    <property type="entry name" value="CBD-like_Golvesin-Xly"/>
</dbReference>
<evidence type="ECO:0000313" key="4">
    <source>
        <dbReference type="Proteomes" id="UP001198565"/>
    </source>
</evidence>
<organism evidence="3 4">
    <name type="scientific">Streptantibioticus parmotrematis</name>
    <dbReference type="NCBI Taxonomy" id="2873249"/>
    <lineage>
        <taxon>Bacteria</taxon>
        <taxon>Bacillati</taxon>
        <taxon>Actinomycetota</taxon>
        <taxon>Actinomycetes</taxon>
        <taxon>Kitasatosporales</taxon>
        <taxon>Streptomycetaceae</taxon>
        <taxon>Streptantibioticus</taxon>
    </lineage>
</organism>
<evidence type="ECO:0000259" key="2">
    <source>
        <dbReference type="Pfam" id="PF25275"/>
    </source>
</evidence>
<dbReference type="Proteomes" id="UP001198565">
    <property type="component" value="Unassembled WGS sequence"/>
</dbReference>